<reference evidence="3" key="1">
    <citation type="submission" date="2022-01" db="EMBL/GenBank/DDBJ databases">
        <title>Complete genome of Methanomicrobium antiquum DSM 21220.</title>
        <authorList>
            <person name="Chen S.-C."/>
            <person name="You Y.-T."/>
            <person name="Zhou Y.-Z."/>
            <person name="Lai M.-C."/>
        </authorList>
    </citation>
    <scope>NUCLEOTIDE SEQUENCE</scope>
    <source>
        <strain evidence="3">DSM 21220</strain>
    </source>
</reference>
<dbReference type="SUPFAM" id="SSF52540">
    <property type="entry name" value="P-loop containing nucleoside triphosphate hydrolases"/>
    <property type="match status" value="1"/>
</dbReference>
<dbReference type="InterPro" id="IPR027417">
    <property type="entry name" value="P-loop_NTPase"/>
</dbReference>
<dbReference type="RefSeq" id="WP_278099096.1">
    <property type="nucleotide sequence ID" value="NZ_CP091092.1"/>
</dbReference>
<evidence type="ECO:0000313" key="4">
    <source>
        <dbReference type="Proteomes" id="UP001218895"/>
    </source>
</evidence>
<feature type="domain" description="ORC1/DEAH AAA+ ATPase" evidence="2">
    <location>
        <begin position="51"/>
        <end position="151"/>
    </location>
</feature>
<evidence type="ECO:0000259" key="2">
    <source>
        <dbReference type="Pfam" id="PF13401"/>
    </source>
</evidence>
<dbReference type="Pfam" id="PF13401">
    <property type="entry name" value="AAA_22"/>
    <property type="match status" value="1"/>
</dbReference>
<organism evidence="3 4">
    <name type="scientific">Methanomicrobium antiquum</name>
    <dbReference type="NCBI Taxonomy" id="487686"/>
    <lineage>
        <taxon>Archaea</taxon>
        <taxon>Methanobacteriati</taxon>
        <taxon>Methanobacteriota</taxon>
        <taxon>Stenosarchaea group</taxon>
        <taxon>Methanomicrobia</taxon>
        <taxon>Methanomicrobiales</taxon>
        <taxon>Methanomicrobiaceae</taxon>
        <taxon>Methanomicrobium</taxon>
    </lineage>
</organism>
<accession>A0AAF0FKN2</accession>
<keyword evidence="1" id="KW-0235">DNA replication</keyword>
<protein>
    <submittedName>
        <fullName evidence="3">AAA family ATPase</fullName>
    </submittedName>
</protein>
<dbReference type="Proteomes" id="UP001218895">
    <property type="component" value="Chromosome"/>
</dbReference>
<sequence>MLRGDQTLFRDPDIFDIDYMPEQFNFRDTQLDELAYTLGPAMKGSRPFNSVIRGLPGTGKTTSVRLLFSEIEQTTKRIVPVYVNCKNDRTRVSVFATIFNQIFGHYPPTTGIAFRKIYNEIGNYLVESKTVAVVCLDDVNYLMYEDRLNDILYVLLRIYE</sequence>
<dbReference type="InterPro" id="IPR049945">
    <property type="entry name" value="AAA_22"/>
</dbReference>
<dbReference type="EMBL" id="CP091092">
    <property type="protein sequence ID" value="WFN36258.1"/>
    <property type="molecule type" value="Genomic_DNA"/>
</dbReference>
<dbReference type="GO" id="GO:0016887">
    <property type="term" value="F:ATP hydrolysis activity"/>
    <property type="evidence" value="ECO:0007669"/>
    <property type="project" value="InterPro"/>
</dbReference>
<dbReference type="AlphaFoldDB" id="A0AAF0FKN2"/>
<dbReference type="GeneID" id="79950513"/>
<name>A0AAF0FKN2_9EURY</name>
<dbReference type="Gene3D" id="3.40.50.300">
    <property type="entry name" value="P-loop containing nucleotide triphosphate hydrolases"/>
    <property type="match status" value="1"/>
</dbReference>
<keyword evidence="4" id="KW-1185">Reference proteome</keyword>
<evidence type="ECO:0000313" key="3">
    <source>
        <dbReference type="EMBL" id="WFN36258.1"/>
    </source>
</evidence>
<proteinExistence type="predicted"/>
<evidence type="ECO:0000256" key="1">
    <source>
        <dbReference type="ARBA" id="ARBA00022705"/>
    </source>
</evidence>
<gene>
    <name evidence="3" type="ORF">L1994_08905</name>
</gene>
<dbReference type="KEGG" id="manq:L1994_08905"/>